<gene>
    <name evidence="3" type="ORF">EDB81DRAFT_180983</name>
</gene>
<feature type="region of interest" description="Disordered" evidence="1">
    <location>
        <begin position="269"/>
        <end position="297"/>
    </location>
</feature>
<dbReference type="Proteomes" id="UP000738349">
    <property type="component" value="Unassembled WGS sequence"/>
</dbReference>
<comment type="caution">
    <text evidence="3">The sequence shown here is derived from an EMBL/GenBank/DDBJ whole genome shotgun (WGS) entry which is preliminary data.</text>
</comment>
<evidence type="ECO:0000256" key="2">
    <source>
        <dbReference type="SAM" id="SignalP"/>
    </source>
</evidence>
<protein>
    <submittedName>
        <fullName evidence="3">Uncharacterized protein</fullName>
    </submittedName>
</protein>
<feature type="compositionally biased region" description="Low complexity" evidence="1">
    <location>
        <begin position="502"/>
        <end position="523"/>
    </location>
</feature>
<feature type="signal peptide" evidence="2">
    <location>
        <begin position="1"/>
        <end position="19"/>
    </location>
</feature>
<feature type="region of interest" description="Disordered" evidence="1">
    <location>
        <begin position="136"/>
        <end position="195"/>
    </location>
</feature>
<proteinExistence type="predicted"/>
<feature type="region of interest" description="Disordered" evidence="1">
    <location>
        <begin position="502"/>
        <end position="537"/>
    </location>
</feature>
<name>A0A9P9JPK7_9HYPO</name>
<keyword evidence="4" id="KW-1185">Reference proteome</keyword>
<keyword evidence="2" id="KW-0732">Signal</keyword>
<accession>A0A9P9JPK7</accession>
<feature type="compositionally biased region" description="Polar residues" evidence="1">
    <location>
        <begin position="177"/>
        <end position="190"/>
    </location>
</feature>
<evidence type="ECO:0000313" key="4">
    <source>
        <dbReference type="Proteomes" id="UP000738349"/>
    </source>
</evidence>
<evidence type="ECO:0000313" key="3">
    <source>
        <dbReference type="EMBL" id="KAH7170825.1"/>
    </source>
</evidence>
<evidence type="ECO:0000256" key="1">
    <source>
        <dbReference type="SAM" id="MobiDB-lite"/>
    </source>
</evidence>
<feature type="region of interest" description="Disordered" evidence="1">
    <location>
        <begin position="404"/>
        <end position="460"/>
    </location>
</feature>
<sequence length="537" mass="56676">MLLPAVISAIGLLSTAVEAAPKGTDFKKVRSETAAPLDVHSPSNGYFPGPNVYNLTNTSMSTISHHSTETIILYDDPVATVECGTASVLILTTTIDVTVFVTATANLTHTEEPCDDDDDDDTATAHRTDDYAHLLSASTDCDGEDSPGYAGPKTTTVVEESHSTKTEPCSEDELYPVNSNNGLHPYSTRTVRPEPYNTDMDTIEPYMDHHLPYPVKETGHAPHYTDVSPWSTTLGAQARPSDYDAVSASPTQQPEAVYTLPFGGSNNTYLKPSESLKPYGPSKPYDDGISSTTPASDSAATYTLPFASSNATYAAPSESTEAYVDQPSYATPSSHSAVAYTLPFGGSDTAYAEPTETYALPKPYVDQPSYGAPSSHSAAVYTLSSGGSDTAYAEPTETYAVPEPYAEPSFETPSSHSAAAYALPSGGSNDTSAAPSETSEPYASPEPYVEPLSVTSTSDSPAIEYTPIPVASSSISTSALSSMEPAYDVPIPGATVESLPYYPIAPSSSSSNPGATPVSSSSSDEPWYSDMPSYYYY</sequence>
<feature type="chain" id="PRO_5040278801" evidence="2">
    <location>
        <begin position="20"/>
        <end position="537"/>
    </location>
</feature>
<reference evidence="3" key="1">
    <citation type="journal article" date="2021" name="Nat. Commun.">
        <title>Genetic determinants of endophytism in the Arabidopsis root mycobiome.</title>
        <authorList>
            <person name="Mesny F."/>
            <person name="Miyauchi S."/>
            <person name="Thiergart T."/>
            <person name="Pickel B."/>
            <person name="Atanasova L."/>
            <person name="Karlsson M."/>
            <person name="Huettel B."/>
            <person name="Barry K.W."/>
            <person name="Haridas S."/>
            <person name="Chen C."/>
            <person name="Bauer D."/>
            <person name="Andreopoulos W."/>
            <person name="Pangilinan J."/>
            <person name="LaButti K."/>
            <person name="Riley R."/>
            <person name="Lipzen A."/>
            <person name="Clum A."/>
            <person name="Drula E."/>
            <person name="Henrissat B."/>
            <person name="Kohler A."/>
            <person name="Grigoriev I.V."/>
            <person name="Martin F.M."/>
            <person name="Hacquard S."/>
        </authorList>
    </citation>
    <scope>NUCLEOTIDE SEQUENCE</scope>
    <source>
        <strain evidence="3">MPI-CAGE-AT-0147</strain>
    </source>
</reference>
<feature type="compositionally biased region" description="Polar residues" evidence="1">
    <location>
        <begin position="426"/>
        <end position="441"/>
    </location>
</feature>
<dbReference type="AlphaFoldDB" id="A0A9P9JPK7"/>
<dbReference type="OrthoDB" id="5106403at2759"/>
<dbReference type="EMBL" id="JAGMUV010000002">
    <property type="protein sequence ID" value="KAH7170825.1"/>
    <property type="molecule type" value="Genomic_DNA"/>
</dbReference>
<organism evidence="3 4">
    <name type="scientific">Dactylonectria macrodidyma</name>
    <dbReference type="NCBI Taxonomy" id="307937"/>
    <lineage>
        <taxon>Eukaryota</taxon>
        <taxon>Fungi</taxon>
        <taxon>Dikarya</taxon>
        <taxon>Ascomycota</taxon>
        <taxon>Pezizomycotina</taxon>
        <taxon>Sordariomycetes</taxon>
        <taxon>Hypocreomycetidae</taxon>
        <taxon>Hypocreales</taxon>
        <taxon>Nectriaceae</taxon>
        <taxon>Dactylonectria</taxon>
    </lineage>
</organism>